<dbReference type="Proteomes" id="UP000435649">
    <property type="component" value="Unassembled WGS sequence"/>
</dbReference>
<reference evidence="3 4" key="1">
    <citation type="submission" date="2019-08" db="EMBL/GenBank/DDBJ databases">
        <title>In-depth cultivation of the pig gut microbiome towards novel bacterial diversity and tailored functional studies.</title>
        <authorList>
            <person name="Wylensek D."/>
            <person name="Hitch T.C.A."/>
            <person name="Clavel T."/>
        </authorList>
    </citation>
    <scope>NUCLEOTIDE SEQUENCE [LARGE SCALE GENOMIC DNA]</scope>
    <source>
        <strain evidence="3 4">BBE-744-WT-12</strain>
    </source>
</reference>
<keyword evidence="1" id="KW-0812">Transmembrane</keyword>
<feature type="transmembrane region" description="Helical" evidence="1">
    <location>
        <begin position="60"/>
        <end position="84"/>
    </location>
</feature>
<feature type="domain" description="Putative Flp pilus-assembly TadG-like N-terminal" evidence="2">
    <location>
        <begin position="60"/>
        <end position="104"/>
    </location>
</feature>
<keyword evidence="1" id="KW-1133">Transmembrane helix</keyword>
<evidence type="ECO:0000259" key="2">
    <source>
        <dbReference type="Pfam" id="PF13400"/>
    </source>
</evidence>
<gene>
    <name evidence="3" type="ORF">FYJ85_21705</name>
</gene>
<organism evidence="3 4">
    <name type="scientific">Victivallis lenta</name>
    <dbReference type="NCBI Taxonomy" id="2606640"/>
    <lineage>
        <taxon>Bacteria</taxon>
        <taxon>Pseudomonadati</taxon>
        <taxon>Lentisphaerota</taxon>
        <taxon>Lentisphaeria</taxon>
        <taxon>Victivallales</taxon>
        <taxon>Victivallaceae</taxon>
        <taxon>Victivallis</taxon>
    </lineage>
</organism>
<dbReference type="RefSeq" id="WP_154420816.1">
    <property type="nucleotide sequence ID" value="NZ_VUNS01000045.1"/>
</dbReference>
<accession>A0A844GBS1</accession>
<dbReference type="Pfam" id="PF13400">
    <property type="entry name" value="Tad"/>
    <property type="match status" value="1"/>
</dbReference>
<evidence type="ECO:0000256" key="1">
    <source>
        <dbReference type="SAM" id="Phobius"/>
    </source>
</evidence>
<sequence>MDYRRKKQIEISVYYPVFLQCDLHSLCNQVLPLDTMNYTRTTVFSVFTGRCRELASDSKGAALAITLAFIMPVYLLVIGIYGIGEIVRNKIELQNAADAAAYSASVVQADYLSRIATVNKAMAWTYVDLQKRSLDLAMAVFSEYVFTQFQKDLNNARQRNTPCCMHVPGVHYNCGTDILVLDPVLWLSGTGVSIPELAREFNGQGFLARFLLTQIIFTSIAEVQGKGTVANTPKVIKYSIAITKMMSKMNKLREEYPKKVKEVAWQVAVANMMECKDDYMMNITVGDSMPAFLPMMGTEENEKTFISFADPTLKDFSPKKVFGPGTDDWIVRKSIPGFWRVYRQTKTHLYAKWDWFWTRWVHINLLFVQLHMPPFFPGGSYDHKHPEYHGYDSFFPYIKKDLPIGLAVPPAIPLTLLPTFFGKSGSITVAIARKTSNPFSVYSWGGGRSLTASSILSAFNPSVAGGYRPEYMCAIASARAGYKLYEKDKEKKYKSADYNLGYTSVSGKEAWNLVETDWDGVMLPVKHAWDLCAGAGHAQTFTISTGGNILKSIMTDKKNWIDKDGKKIEENKLPDWEKLKPPAGLVKDGKEDKDNKLQWDKLRDYLGH</sequence>
<dbReference type="EMBL" id="VUNS01000045">
    <property type="protein sequence ID" value="MST99649.1"/>
    <property type="molecule type" value="Genomic_DNA"/>
</dbReference>
<proteinExistence type="predicted"/>
<dbReference type="AlphaFoldDB" id="A0A844GBS1"/>
<evidence type="ECO:0000313" key="3">
    <source>
        <dbReference type="EMBL" id="MST99649.1"/>
    </source>
</evidence>
<name>A0A844GBS1_9BACT</name>
<keyword evidence="1" id="KW-0472">Membrane</keyword>
<protein>
    <recommendedName>
        <fullName evidence="2">Putative Flp pilus-assembly TadG-like N-terminal domain-containing protein</fullName>
    </recommendedName>
</protein>
<comment type="caution">
    <text evidence="3">The sequence shown here is derived from an EMBL/GenBank/DDBJ whole genome shotgun (WGS) entry which is preliminary data.</text>
</comment>
<keyword evidence="4" id="KW-1185">Reference proteome</keyword>
<dbReference type="InterPro" id="IPR028087">
    <property type="entry name" value="Tad_N"/>
</dbReference>
<evidence type="ECO:0000313" key="4">
    <source>
        <dbReference type="Proteomes" id="UP000435649"/>
    </source>
</evidence>